<organism evidence="2 3">
    <name type="scientific">Colletotrichum salicis</name>
    <dbReference type="NCBI Taxonomy" id="1209931"/>
    <lineage>
        <taxon>Eukaryota</taxon>
        <taxon>Fungi</taxon>
        <taxon>Dikarya</taxon>
        <taxon>Ascomycota</taxon>
        <taxon>Pezizomycotina</taxon>
        <taxon>Sordariomycetes</taxon>
        <taxon>Hypocreomycetidae</taxon>
        <taxon>Glomerellales</taxon>
        <taxon>Glomerellaceae</taxon>
        <taxon>Colletotrichum</taxon>
        <taxon>Colletotrichum acutatum species complex</taxon>
    </lineage>
</organism>
<dbReference type="AlphaFoldDB" id="A0A135UU76"/>
<dbReference type="PROSITE" id="PS00108">
    <property type="entry name" value="PROTEIN_KINASE_ST"/>
    <property type="match status" value="1"/>
</dbReference>
<evidence type="ECO:0000313" key="2">
    <source>
        <dbReference type="EMBL" id="KXH63941.1"/>
    </source>
</evidence>
<dbReference type="InterPro" id="IPR011009">
    <property type="entry name" value="Kinase-like_dom_sf"/>
</dbReference>
<comment type="caution">
    <text evidence="2">The sequence shown here is derived from an EMBL/GenBank/DDBJ whole genome shotgun (WGS) entry which is preliminary data.</text>
</comment>
<dbReference type="GO" id="GO:0005524">
    <property type="term" value="F:ATP binding"/>
    <property type="evidence" value="ECO:0007669"/>
    <property type="project" value="InterPro"/>
</dbReference>
<dbReference type="Proteomes" id="UP000070121">
    <property type="component" value="Unassembled WGS sequence"/>
</dbReference>
<dbReference type="OrthoDB" id="5125733at2759"/>
<proteinExistence type="predicted"/>
<dbReference type="PROSITE" id="PS50011">
    <property type="entry name" value="PROTEIN_KINASE_DOM"/>
    <property type="match status" value="1"/>
</dbReference>
<feature type="domain" description="Protein kinase" evidence="1">
    <location>
        <begin position="94"/>
        <end position="418"/>
    </location>
</feature>
<accession>A0A135UU76</accession>
<dbReference type="GO" id="GO:0004672">
    <property type="term" value="F:protein kinase activity"/>
    <property type="evidence" value="ECO:0007669"/>
    <property type="project" value="InterPro"/>
</dbReference>
<dbReference type="SMART" id="SM00220">
    <property type="entry name" value="S_TKc"/>
    <property type="match status" value="1"/>
</dbReference>
<dbReference type="EMBL" id="JFFI01001031">
    <property type="protein sequence ID" value="KXH63941.1"/>
    <property type="molecule type" value="Genomic_DNA"/>
</dbReference>
<dbReference type="PANTHER" id="PTHR33112">
    <property type="entry name" value="DOMAIN PROTEIN, PUTATIVE-RELATED"/>
    <property type="match status" value="1"/>
</dbReference>
<dbReference type="PANTHER" id="PTHR33112:SF10">
    <property type="entry name" value="TOL"/>
    <property type="match status" value="1"/>
</dbReference>
<name>A0A135UU76_9PEZI</name>
<dbReference type="SUPFAM" id="SSF56112">
    <property type="entry name" value="Protein kinase-like (PK-like)"/>
    <property type="match status" value="1"/>
</dbReference>
<dbReference type="InterPro" id="IPR000719">
    <property type="entry name" value="Prot_kinase_dom"/>
</dbReference>
<dbReference type="Gene3D" id="1.10.510.10">
    <property type="entry name" value="Transferase(Phosphotransferase) domain 1"/>
    <property type="match status" value="1"/>
</dbReference>
<sequence>MLKTLKTRRFTNSSLPITFRVTQDAAGRYTVWNWHPASPLGNSAPQDPLYFQGWDRNDKELFHSYQWKFMAPTFGTDQPFRFKFNTRTVLPYMEVARKAESKGFFGEVFKVNVHPAHIKAKKMAMNTDGSVAIALKKANEDPELKEFFDKEASNLQELRYYKSKHLIKPIAAYEHHGDRCLLFPWAAGGNLAQYWRSNRGNSLTKHELSWIFAQLTGLFDALEELHAKNCRHGDLKPENILLFIDTDKNKTLQIADMGLTSFHALDAATRIRKAQEILTLTPPGTSRYEPPETGKDREKQLSAHETRSRAYDVWSMGCVVLELLIWLAYGFDILSKFRDETAYFWELKQVRGSEKIYSVGSETQRYIKALSTKWQSQSAWRELLKFVETRLLVVKISEDSDVSSPQYREIASAAHKEMRVIQRKYYAVTTNDGLAPGHKLELNGTKPSLPAHEDNLDEFDGLVGIERKATEELEPTTKHSLAEGAGYEVKLEEQAQQRSQLSDSWESLADNIFASQVLGEIEWGQPRPLFTGKKIFCAKCSTISSQTLFPTEFRPSHAQLHCDLCDILLEALKRAYNNVLPDIVRLRQTYSTDAIIITRGLGIEYIWIDSLCIIQDDKDDWERESTKMEEVFSAAHCTISAASARSSLDGFLSNRSPRPSVHLRMKDLPDLYVCAYIDDFHRDVELAEINTRGWVLQERALSRRTIYFTPNQVYWECGDGIRCETLGRLYNSKAAFLGDANFPQSALDYYRDGRQLLVQDLYERYSALAFTMASDRAVAILGLQTRLARALKTQAAHGSFEKYFARSILWKRDQVADMTTITPSTWLVPTWSWFSKTGKIQYMHLEFDKIEWVSSDFESPFSRHPDMLSGASYFGRDEGHTILRGVARRMDINEEQVASQIWFDKKNDLKAEDLRVVIMGRDKEGLEARAHVLVICKNQHDPRDNRYERVGVASLLGKQISEEGVKVDIR</sequence>
<dbReference type="Pfam" id="PF00069">
    <property type="entry name" value="Pkinase"/>
    <property type="match status" value="1"/>
</dbReference>
<dbReference type="STRING" id="1209931.A0A135UU76"/>
<gene>
    <name evidence="2" type="ORF">CSAL01_05148</name>
</gene>
<protein>
    <submittedName>
        <fullName evidence="2">Heterokaryon incompatibility protein</fullName>
    </submittedName>
</protein>
<dbReference type="CDD" id="cd00180">
    <property type="entry name" value="PKc"/>
    <property type="match status" value="1"/>
</dbReference>
<reference evidence="2 3" key="1">
    <citation type="submission" date="2014-02" db="EMBL/GenBank/DDBJ databases">
        <title>The genome sequence of Colletotrichum salicis CBS 607.94.</title>
        <authorList>
            <person name="Baroncelli R."/>
            <person name="Thon M.R."/>
        </authorList>
    </citation>
    <scope>NUCLEOTIDE SEQUENCE [LARGE SCALE GENOMIC DNA]</scope>
    <source>
        <strain evidence="2 3">CBS 607.94</strain>
    </source>
</reference>
<dbReference type="InterPro" id="IPR010730">
    <property type="entry name" value="HET"/>
</dbReference>
<dbReference type="InterPro" id="IPR008271">
    <property type="entry name" value="Ser/Thr_kinase_AS"/>
</dbReference>
<dbReference type="Pfam" id="PF06985">
    <property type="entry name" value="HET"/>
    <property type="match status" value="1"/>
</dbReference>
<evidence type="ECO:0000259" key="1">
    <source>
        <dbReference type="PROSITE" id="PS50011"/>
    </source>
</evidence>
<evidence type="ECO:0000313" key="3">
    <source>
        <dbReference type="Proteomes" id="UP000070121"/>
    </source>
</evidence>
<keyword evidence="3" id="KW-1185">Reference proteome</keyword>